<reference evidence="2" key="1">
    <citation type="journal article" date="2019" name="bioRxiv">
        <title>The Genome of the Zebra Mussel, Dreissena polymorpha: A Resource for Invasive Species Research.</title>
        <authorList>
            <person name="McCartney M.A."/>
            <person name="Auch B."/>
            <person name="Kono T."/>
            <person name="Mallez S."/>
            <person name="Zhang Y."/>
            <person name="Obille A."/>
            <person name="Becker A."/>
            <person name="Abrahante J.E."/>
            <person name="Garbe J."/>
            <person name="Badalamenti J.P."/>
            <person name="Herman A."/>
            <person name="Mangelson H."/>
            <person name="Liachko I."/>
            <person name="Sullivan S."/>
            <person name="Sone E.D."/>
            <person name="Koren S."/>
            <person name="Silverstein K.A.T."/>
            <person name="Beckman K.B."/>
            <person name="Gohl D.M."/>
        </authorList>
    </citation>
    <scope>NUCLEOTIDE SEQUENCE</scope>
    <source>
        <strain evidence="2">Duluth1</strain>
        <tissue evidence="2">Whole animal</tissue>
    </source>
</reference>
<gene>
    <name evidence="2" type="ORF">DPMN_068885</name>
</gene>
<evidence type="ECO:0000256" key="1">
    <source>
        <dbReference type="SAM" id="MobiDB-lite"/>
    </source>
</evidence>
<dbReference type="EMBL" id="JAIWYP010000014">
    <property type="protein sequence ID" value="KAH3709422.1"/>
    <property type="molecule type" value="Genomic_DNA"/>
</dbReference>
<keyword evidence="3" id="KW-1185">Reference proteome</keyword>
<proteinExistence type="predicted"/>
<dbReference type="Proteomes" id="UP000828390">
    <property type="component" value="Unassembled WGS sequence"/>
</dbReference>
<evidence type="ECO:0000313" key="3">
    <source>
        <dbReference type="Proteomes" id="UP000828390"/>
    </source>
</evidence>
<accession>A0A9D3Z328</accession>
<evidence type="ECO:0000313" key="2">
    <source>
        <dbReference type="EMBL" id="KAH3709422.1"/>
    </source>
</evidence>
<dbReference type="AlphaFoldDB" id="A0A9D3Z328"/>
<feature type="compositionally biased region" description="Basic and acidic residues" evidence="1">
    <location>
        <begin position="19"/>
        <end position="34"/>
    </location>
</feature>
<comment type="caution">
    <text evidence="2">The sequence shown here is derived from an EMBL/GenBank/DDBJ whole genome shotgun (WGS) entry which is preliminary data.</text>
</comment>
<sequence length="73" mass="8113">MELKHECILSPIESPVFAREHGRGDRARSAEITRGKSAGRPTHSPFGKLRYAIGADYARATSYVRLVAARLPY</sequence>
<feature type="region of interest" description="Disordered" evidence="1">
    <location>
        <begin position="19"/>
        <end position="43"/>
    </location>
</feature>
<reference evidence="2" key="2">
    <citation type="submission" date="2020-11" db="EMBL/GenBank/DDBJ databases">
        <authorList>
            <person name="McCartney M.A."/>
            <person name="Auch B."/>
            <person name="Kono T."/>
            <person name="Mallez S."/>
            <person name="Becker A."/>
            <person name="Gohl D.M."/>
            <person name="Silverstein K.A.T."/>
            <person name="Koren S."/>
            <person name="Bechman K.B."/>
            <person name="Herman A."/>
            <person name="Abrahante J.E."/>
            <person name="Garbe J."/>
        </authorList>
    </citation>
    <scope>NUCLEOTIDE SEQUENCE</scope>
    <source>
        <strain evidence="2">Duluth1</strain>
        <tissue evidence="2">Whole animal</tissue>
    </source>
</reference>
<name>A0A9D3Z328_DREPO</name>
<protein>
    <submittedName>
        <fullName evidence="2">Uncharacterized protein</fullName>
    </submittedName>
</protein>
<organism evidence="2 3">
    <name type="scientific">Dreissena polymorpha</name>
    <name type="common">Zebra mussel</name>
    <name type="synonym">Mytilus polymorpha</name>
    <dbReference type="NCBI Taxonomy" id="45954"/>
    <lineage>
        <taxon>Eukaryota</taxon>
        <taxon>Metazoa</taxon>
        <taxon>Spiralia</taxon>
        <taxon>Lophotrochozoa</taxon>
        <taxon>Mollusca</taxon>
        <taxon>Bivalvia</taxon>
        <taxon>Autobranchia</taxon>
        <taxon>Heteroconchia</taxon>
        <taxon>Euheterodonta</taxon>
        <taxon>Imparidentia</taxon>
        <taxon>Neoheterodontei</taxon>
        <taxon>Myida</taxon>
        <taxon>Dreissenoidea</taxon>
        <taxon>Dreissenidae</taxon>
        <taxon>Dreissena</taxon>
    </lineage>
</organism>